<evidence type="ECO:0000313" key="1">
    <source>
        <dbReference type="EMBL" id="KAJ8486208.1"/>
    </source>
</evidence>
<comment type="caution">
    <text evidence="1">The sequence shown here is derived from an EMBL/GenBank/DDBJ whole genome shotgun (WGS) entry which is preliminary data.</text>
</comment>
<evidence type="ECO:0008006" key="3">
    <source>
        <dbReference type="Google" id="ProtNLM"/>
    </source>
</evidence>
<reference evidence="1 2" key="1">
    <citation type="submission" date="2022-12" db="EMBL/GenBank/DDBJ databases">
        <title>Chromosome-scale assembly of the Ensete ventricosum genome.</title>
        <authorList>
            <person name="Dussert Y."/>
            <person name="Stocks J."/>
            <person name="Wendawek A."/>
            <person name="Woldeyes F."/>
            <person name="Nichols R.A."/>
            <person name="Borrell J.S."/>
        </authorList>
    </citation>
    <scope>NUCLEOTIDE SEQUENCE [LARGE SCALE GENOMIC DNA]</scope>
    <source>
        <strain evidence="2">cv. Maze</strain>
        <tissue evidence="1">Seeds</tissue>
    </source>
</reference>
<evidence type="ECO:0000313" key="2">
    <source>
        <dbReference type="Proteomes" id="UP001222027"/>
    </source>
</evidence>
<protein>
    <recommendedName>
        <fullName evidence="3">Secreted protein</fullName>
    </recommendedName>
</protein>
<organism evidence="1 2">
    <name type="scientific">Ensete ventricosum</name>
    <name type="common">Abyssinian banana</name>
    <name type="synonym">Musa ensete</name>
    <dbReference type="NCBI Taxonomy" id="4639"/>
    <lineage>
        <taxon>Eukaryota</taxon>
        <taxon>Viridiplantae</taxon>
        <taxon>Streptophyta</taxon>
        <taxon>Embryophyta</taxon>
        <taxon>Tracheophyta</taxon>
        <taxon>Spermatophyta</taxon>
        <taxon>Magnoliopsida</taxon>
        <taxon>Liliopsida</taxon>
        <taxon>Zingiberales</taxon>
        <taxon>Musaceae</taxon>
        <taxon>Ensete</taxon>
    </lineage>
</organism>
<keyword evidence="2" id="KW-1185">Reference proteome</keyword>
<gene>
    <name evidence="1" type="ORF">OPV22_018693</name>
</gene>
<sequence length="78" mass="8586">MTSFPAMSHSAAVAAVLVPYLILVALHGVRSQRLKQLDSRNMASREGCWCLLCLTKLHQTHNGWNTRSSSSYNARNAG</sequence>
<proteinExistence type="predicted"/>
<dbReference type="EMBL" id="JAQQAF010000005">
    <property type="protein sequence ID" value="KAJ8486208.1"/>
    <property type="molecule type" value="Genomic_DNA"/>
</dbReference>
<dbReference type="AlphaFoldDB" id="A0AAV8R030"/>
<accession>A0AAV8R030</accession>
<name>A0AAV8R030_ENSVE</name>
<dbReference type="Proteomes" id="UP001222027">
    <property type="component" value="Unassembled WGS sequence"/>
</dbReference>